<organism evidence="2 3">
    <name type="scientific">Oedothorax gibbosus</name>
    <dbReference type="NCBI Taxonomy" id="931172"/>
    <lineage>
        <taxon>Eukaryota</taxon>
        <taxon>Metazoa</taxon>
        <taxon>Ecdysozoa</taxon>
        <taxon>Arthropoda</taxon>
        <taxon>Chelicerata</taxon>
        <taxon>Arachnida</taxon>
        <taxon>Araneae</taxon>
        <taxon>Araneomorphae</taxon>
        <taxon>Entelegynae</taxon>
        <taxon>Araneoidea</taxon>
        <taxon>Linyphiidae</taxon>
        <taxon>Erigoninae</taxon>
        <taxon>Oedothorax</taxon>
    </lineage>
</organism>
<keyword evidence="3" id="KW-1185">Reference proteome</keyword>
<evidence type="ECO:0000313" key="3">
    <source>
        <dbReference type="Proteomes" id="UP000827092"/>
    </source>
</evidence>
<comment type="caution">
    <text evidence="2">The sequence shown here is derived from an EMBL/GenBank/DDBJ whole genome shotgun (WGS) entry which is preliminary data.</text>
</comment>
<feature type="region of interest" description="Disordered" evidence="1">
    <location>
        <begin position="416"/>
        <end position="453"/>
    </location>
</feature>
<name>A0AAV6UEJ8_9ARAC</name>
<reference evidence="2 3" key="1">
    <citation type="journal article" date="2022" name="Nat. Ecol. Evol.">
        <title>A masculinizing supergene underlies an exaggerated male reproductive morph in a spider.</title>
        <authorList>
            <person name="Hendrickx F."/>
            <person name="De Corte Z."/>
            <person name="Sonet G."/>
            <person name="Van Belleghem S.M."/>
            <person name="Kostlbacher S."/>
            <person name="Vangestel C."/>
        </authorList>
    </citation>
    <scope>NUCLEOTIDE SEQUENCE [LARGE SCALE GENOMIC DNA]</scope>
    <source>
        <strain evidence="2">W744_W776</strain>
    </source>
</reference>
<proteinExistence type="predicted"/>
<evidence type="ECO:0000313" key="2">
    <source>
        <dbReference type="EMBL" id="KAG8182515.1"/>
    </source>
</evidence>
<gene>
    <name evidence="2" type="ORF">JTE90_002053</name>
</gene>
<sequence length="486" mass="53516">MPPGFMPPGMPMGMAPMPRNPAMPPSTMSHTIHAPPKPLFPAAVAQEELRAARYNAQNIMNGMNIMGMPPDWSLRKQQFEKKSAAGKLNSVLTSEGHETAVLVNHEISIEKTDASVILVKKSVLPPRKKAKPIPSSVKEVVQHNLVQSNNNSDSLAPSSSSTCSSVALLDIDNMSTAPSTSGQSLIKRSLLDATYVVSNVLEDKTNDIEIISDCQSSKTQEVSSKKRAFEKFRNESSSQMLPEENVPKFGKNSVFPNNPLSAVGHESFKKLRLLERRFSPSKDFSLTPSQEAIMAHFNLSHMESQNNVSISASNSNKVSSSRAIIRPQTNVEVYKTAETSNSEKNLNEDSAVRNELSKKEYAEVSSKKSKSSVFEEESFVSQSIPCGQPLPNNPSDSTIKSKVAQPSVALAKRNIHQSVKRSTEEVPAQETVPLKASKFGRKKKLRSKDENTSRRPDIPISVVFVQYTAEQISKMVELLNHFHSEM</sequence>
<evidence type="ECO:0000256" key="1">
    <source>
        <dbReference type="SAM" id="MobiDB-lite"/>
    </source>
</evidence>
<protein>
    <submittedName>
        <fullName evidence="2">Uncharacterized protein</fullName>
    </submittedName>
</protein>
<dbReference type="Proteomes" id="UP000827092">
    <property type="component" value="Unassembled WGS sequence"/>
</dbReference>
<dbReference type="EMBL" id="JAFNEN010000460">
    <property type="protein sequence ID" value="KAG8182515.1"/>
    <property type="molecule type" value="Genomic_DNA"/>
</dbReference>
<dbReference type="AlphaFoldDB" id="A0AAV6UEJ8"/>
<accession>A0AAV6UEJ8</accession>